<dbReference type="Proteomes" id="UP001057452">
    <property type="component" value="Chromosome 19"/>
</dbReference>
<reference evidence="1" key="1">
    <citation type="submission" date="2022-05" db="EMBL/GenBank/DDBJ databases">
        <title>Chromosome-level genome of Chaenocephalus aceratus.</title>
        <authorList>
            <person name="Park H."/>
        </authorList>
    </citation>
    <scope>NUCLEOTIDE SEQUENCE</scope>
    <source>
        <strain evidence="1">KU_202001</strain>
    </source>
</reference>
<dbReference type="EMBL" id="CM043803">
    <property type="protein sequence ID" value="KAI4807499.1"/>
    <property type="molecule type" value="Genomic_DNA"/>
</dbReference>
<organism evidence="1 2">
    <name type="scientific">Chaenocephalus aceratus</name>
    <name type="common">Blackfin icefish</name>
    <name type="synonym">Chaenichthys aceratus</name>
    <dbReference type="NCBI Taxonomy" id="36190"/>
    <lineage>
        <taxon>Eukaryota</taxon>
        <taxon>Metazoa</taxon>
        <taxon>Chordata</taxon>
        <taxon>Craniata</taxon>
        <taxon>Vertebrata</taxon>
        <taxon>Euteleostomi</taxon>
        <taxon>Actinopterygii</taxon>
        <taxon>Neopterygii</taxon>
        <taxon>Teleostei</taxon>
        <taxon>Neoteleostei</taxon>
        <taxon>Acanthomorphata</taxon>
        <taxon>Eupercaria</taxon>
        <taxon>Perciformes</taxon>
        <taxon>Notothenioidei</taxon>
        <taxon>Channichthyidae</taxon>
        <taxon>Chaenocephalus</taxon>
    </lineage>
</organism>
<accession>A0ACB9W422</accession>
<name>A0ACB9W422_CHAAC</name>
<sequence length="88" mass="9254">MKTVIVALFVLLAVSQSEALRCHCGGLQTCGSSQDSCFGRIWVCAKVINIVGSNPNFLQGCLSATDCMMLNRPGISSSSCCSTDLCNS</sequence>
<keyword evidence="2" id="KW-1185">Reference proteome</keyword>
<proteinExistence type="predicted"/>
<evidence type="ECO:0000313" key="2">
    <source>
        <dbReference type="Proteomes" id="UP001057452"/>
    </source>
</evidence>
<comment type="caution">
    <text evidence="1">The sequence shown here is derived from an EMBL/GenBank/DDBJ whole genome shotgun (WGS) entry which is preliminary data.</text>
</comment>
<protein>
    <submittedName>
        <fullName evidence="1">Uncharacterized protein</fullName>
    </submittedName>
</protein>
<gene>
    <name evidence="1" type="ORF">KUCAC02_027305</name>
</gene>
<evidence type="ECO:0000313" key="1">
    <source>
        <dbReference type="EMBL" id="KAI4807499.1"/>
    </source>
</evidence>